<dbReference type="InterPro" id="IPR038050">
    <property type="entry name" value="Neuro_actylchol_rec"/>
</dbReference>
<dbReference type="InterPro" id="IPR036734">
    <property type="entry name" value="Neur_chan_lig-bd_sf"/>
</dbReference>
<dbReference type="InterPro" id="IPR036719">
    <property type="entry name" value="Neuro-gated_channel_TM_sf"/>
</dbReference>
<feature type="transmembrane region" description="Helical" evidence="3">
    <location>
        <begin position="99"/>
        <end position="117"/>
    </location>
</feature>
<keyword evidence="3" id="KW-0812">Transmembrane</keyword>
<dbReference type="STRING" id="307972.A0A2G8LFD8"/>
<accession>A0A2G8LFD8</accession>
<dbReference type="Gene3D" id="2.70.170.10">
    <property type="entry name" value="Neurotransmitter-gated ion-channel ligand-binding domain"/>
    <property type="match status" value="1"/>
</dbReference>
<feature type="compositionally biased region" description="Basic and acidic residues" evidence="2">
    <location>
        <begin position="228"/>
        <end position="240"/>
    </location>
</feature>
<dbReference type="SUPFAM" id="SSF63712">
    <property type="entry name" value="Nicotinic receptor ligand binding domain-like"/>
    <property type="match status" value="1"/>
</dbReference>
<comment type="subcellular location">
    <subcellularLocation>
        <location evidence="1">Membrane</location>
        <topology evidence="1">Multi-pass membrane protein</topology>
    </subcellularLocation>
</comment>
<dbReference type="InterPro" id="IPR006201">
    <property type="entry name" value="Neur_channel"/>
</dbReference>
<keyword evidence="3" id="KW-1133">Transmembrane helix</keyword>
<feature type="transmembrane region" description="Helical" evidence="3">
    <location>
        <begin position="124"/>
        <end position="145"/>
    </location>
</feature>
<dbReference type="GO" id="GO:0004888">
    <property type="term" value="F:transmembrane signaling receptor activity"/>
    <property type="evidence" value="ECO:0007669"/>
    <property type="project" value="InterPro"/>
</dbReference>
<evidence type="ECO:0000313" key="5">
    <source>
        <dbReference type="EMBL" id="PIK58947.1"/>
    </source>
</evidence>
<keyword evidence="5" id="KW-0675">Receptor</keyword>
<dbReference type="OrthoDB" id="6097796at2759"/>
<sequence>MFFFSSFHLRVHYFPFDTQVCAFRFLPSNQYADILYLSTLPARDVSDISSLQWSITNITAHNWTLAFRDFSPSIPIANTSVGVFCLFLQREPSYYVKTLMLPSSLLCIISFVAFLAPPDSGERISLGVSMVLGLTVFQLLVADILPPYGDQSPILSLYLSLNFGLTCLAMPISVLNIYIAYGDRRLMFLKYPTLRKLFLQYLPKAVGVLSYSERVGNVQNENSRHRKELGDPKVKDGSTPHILPTDDSHPYISPVEQVW</sequence>
<dbReference type="InterPro" id="IPR006029">
    <property type="entry name" value="Neurotrans-gated_channel_TM"/>
</dbReference>
<dbReference type="EMBL" id="MRZV01000097">
    <property type="protein sequence ID" value="PIK58947.1"/>
    <property type="molecule type" value="Genomic_DNA"/>
</dbReference>
<dbReference type="AlphaFoldDB" id="A0A2G8LFD8"/>
<proteinExistence type="predicted"/>
<dbReference type="Gene3D" id="1.20.58.390">
    <property type="entry name" value="Neurotransmitter-gated ion-channel transmembrane domain"/>
    <property type="match status" value="1"/>
</dbReference>
<reference evidence="5 6" key="1">
    <citation type="journal article" date="2017" name="PLoS Biol.">
        <title>The sea cucumber genome provides insights into morphological evolution and visceral regeneration.</title>
        <authorList>
            <person name="Zhang X."/>
            <person name="Sun L."/>
            <person name="Yuan J."/>
            <person name="Sun Y."/>
            <person name="Gao Y."/>
            <person name="Zhang L."/>
            <person name="Li S."/>
            <person name="Dai H."/>
            <person name="Hamel J.F."/>
            <person name="Liu C."/>
            <person name="Yu Y."/>
            <person name="Liu S."/>
            <person name="Lin W."/>
            <person name="Guo K."/>
            <person name="Jin S."/>
            <person name="Xu P."/>
            <person name="Storey K.B."/>
            <person name="Huan P."/>
            <person name="Zhang T."/>
            <person name="Zhou Y."/>
            <person name="Zhang J."/>
            <person name="Lin C."/>
            <person name="Li X."/>
            <person name="Xing L."/>
            <person name="Huo D."/>
            <person name="Sun M."/>
            <person name="Wang L."/>
            <person name="Mercier A."/>
            <person name="Li F."/>
            <person name="Yang H."/>
            <person name="Xiang J."/>
        </authorList>
    </citation>
    <scope>NUCLEOTIDE SEQUENCE [LARGE SCALE GENOMIC DNA]</scope>
    <source>
        <strain evidence="5">Shaxun</strain>
        <tissue evidence="5">Muscle</tissue>
    </source>
</reference>
<gene>
    <name evidence="5" type="ORF">BSL78_04114</name>
</gene>
<keyword evidence="3" id="KW-0472">Membrane</keyword>
<dbReference type="Proteomes" id="UP000230750">
    <property type="component" value="Unassembled WGS sequence"/>
</dbReference>
<feature type="transmembrane region" description="Helical" evidence="3">
    <location>
        <begin position="157"/>
        <end position="181"/>
    </location>
</feature>
<evidence type="ECO:0000256" key="3">
    <source>
        <dbReference type="SAM" id="Phobius"/>
    </source>
</evidence>
<evidence type="ECO:0000256" key="2">
    <source>
        <dbReference type="SAM" id="MobiDB-lite"/>
    </source>
</evidence>
<name>A0A2G8LFD8_STIJA</name>
<protein>
    <submittedName>
        <fullName evidence="5">Putative neuronal acetylcholine receptor subunit alpha-2-like</fullName>
    </submittedName>
</protein>
<evidence type="ECO:0000313" key="6">
    <source>
        <dbReference type="Proteomes" id="UP000230750"/>
    </source>
</evidence>
<dbReference type="PANTHER" id="PTHR18945">
    <property type="entry name" value="NEUROTRANSMITTER GATED ION CHANNEL"/>
    <property type="match status" value="1"/>
</dbReference>
<dbReference type="SUPFAM" id="SSF90112">
    <property type="entry name" value="Neurotransmitter-gated ion-channel transmembrane pore"/>
    <property type="match status" value="1"/>
</dbReference>
<evidence type="ECO:0000259" key="4">
    <source>
        <dbReference type="Pfam" id="PF02932"/>
    </source>
</evidence>
<dbReference type="Pfam" id="PF02932">
    <property type="entry name" value="Neur_chan_memb"/>
    <property type="match status" value="1"/>
</dbReference>
<organism evidence="5 6">
    <name type="scientific">Stichopus japonicus</name>
    <name type="common">Sea cucumber</name>
    <dbReference type="NCBI Taxonomy" id="307972"/>
    <lineage>
        <taxon>Eukaryota</taxon>
        <taxon>Metazoa</taxon>
        <taxon>Echinodermata</taxon>
        <taxon>Eleutherozoa</taxon>
        <taxon>Echinozoa</taxon>
        <taxon>Holothuroidea</taxon>
        <taxon>Aspidochirotacea</taxon>
        <taxon>Aspidochirotida</taxon>
        <taxon>Stichopodidae</taxon>
        <taxon>Apostichopus</taxon>
    </lineage>
</organism>
<dbReference type="GO" id="GO:0005230">
    <property type="term" value="F:extracellular ligand-gated monoatomic ion channel activity"/>
    <property type="evidence" value="ECO:0007669"/>
    <property type="project" value="InterPro"/>
</dbReference>
<feature type="domain" description="Neurotransmitter-gated ion-channel transmembrane" evidence="4">
    <location>
        <begin position="100"/>
        <end position="214"/>
    </location>
</feature>
<keyword evidence="6" id="KW-1185">Reference proteome</keyword>
<evidence type="ECO:0000256" key="1">
    <source>
        <dbReference type="ARBA" id="ARBA00004141"/>
    </source>
</evidence>
<comment type="caution">
    <text evidence="5">The sequence shown here is derived from an EMBL/GenBank/DDBJ whole genome shotgun (WGS) entry which is preliminary data.</text>
</comment>
<feature type="region of interest" description="Disordered" evidence="2">
    <location>
        <begin position="220"/>
        <end position="240"/>
    </location>
</feature>
<dbReference type="GO" id="GO:0016020">
    <property type="term" value="C:membrane"/>
    <property type="evidence" value="ECO:0007669"/>
    <property type="project" value="UniProtKB-SubCell"/>
</dbReference>
<dbReference type="CDD" id="cd19051">
    <property type="entry name" value="LGIC_TM_cation"/>
    <property type="match status" value="1"/>
</dbReference>